<dbReference type="EMBL" id="QLTA01000077">
    <property type="protein sequence ID" value="RAR72725.1"/>
    <property type="molecule type" value="Genomic_DNA"/>
</dbReference>
<feature type="compositionally biased region" description="Low complexity" evidence="1">
    <location>
        <begin position="14"/>
        <end position="42"/>
    </location>
</feature>
<evidence type="ECO:0000313" key="3">
    <source>
        <dbReference type="Proteomes" id="UP000248856"/>
    </source>
</evidence>
<gene>
    <name evidence="2" type="ORF">AX018_107718</name>
</gene>
<proteinExistence type="predicted"/>
<feature type="region of interest" description="Disordered" evidence="1">
    <location>
        <begin position="1"/>
        <end position="85"/>
    </location>
</feature>
<protein>
    <submittedName>
        <fullName evidence="2">Uncharacterized protein</fullName>
    </submittedName>
</protein>
<keyword evidence="3" id="KW-1185">Reference proteome</keyword>
<sequence length="381" mass="40471">MPTGNVNRSHRAQRGGTTPHQTTGTGTTGRRGSTSASQGGAAAHIAPRAQGAGPSAGTGAQGRQPRASLPAQARTSPPRMTDTAAGTAVDKVMEFFRRSDAALAESKSRLEDVVRTMPVAFAMTQRALDAFPYMNIYQLRSVPGQENLRYLLKKQATLACDLAGLAIGELEMQDAGGALMWRMQAAQEMRMDLMPDFDRELDEHLKGLDGTLEKLEPWMDAASASIKALGDMPDLKTDPEMAYAITSAVVGLTEMRLKRIERHLGGIELCIQRLDMESGLTGTPAGVALGALKARITDHEELLMALDLLLDARVPAAPEKVAQLQGQLDTLLGAARAFVEVAGAQFASDADEPPTAAVRVAQHALHSVARVAGEMEEALGA</sequence>
<comment type="caution">
    <text evidence="2">The sequence shown here is derived from an EMBL/GenBank/DDBJ whole genome shotgun (WGS) entry which is preliminary data.</text>
</comment>
<evidence type="ECO:0000256" key="1">
    <source>
        <dbReference type="SAM" id="MobiDB-lite"/>
    </source>
</evidence>
<evidence type="ECO:0000313" key="2">
    <source>
        <dbReference type="EMBL" id="RAR72725.1"/>
    </source>
</evidence>
<accession>A0A328YIZ6</accession>
<name>A0A328YIZ6_9BURK</name>
<reference evidence="2 3" key="1">
    <citation type="submission" date="2018-06" db="EMBL/GenBank/DDBJ databases">
        <title>Genomic Encyclopedia of Archaeal and Bacterial Type Strains, Phase II (KMG-II): from individual species to whole genera.</title>
        <authorList>
            <person name="Goeker M."/>
        </authorList>
    </citation>
    <scope>NUCLEOTIDE SEQUENCE [LARGE SCALE GENOMIC DNA]</scope>
    <source>
        <strain evidence="2 3">CFPB 3232</strain>
    </source>
</reference>
<organism evidence="2 3">
    <name type="scientific">Paracidovorax anthurii</name>
    <dbReference type="NCBI Taxonomy" id="78229"/>
    <lineage>
        <taxon>Bacteria</taxon>
        <taxon>Pseudomonadati</taxon>
        <taxon>Pseudomonadota</taxon>
        <taxon>Betaproteobacteria</taxon>
        <taxon>Burkholderiales</taxon>
        <taxon>Comamonadaceae</taxon>
        <taxon>Paracidovorax</taxon>
    </lineage>
</organism>
<dbReference type="AlphaFoldDB" id="A0A328YIZ6"/>
<dbReference type="Proteomes" id="UP000248856">
    <property type="component" value="Unassembled WGS sequence"/>
</dbReference>